<dbReference type="AlphaFoldDB" id="A0A8H3U1Y6"/>
<feature type="signal peptide" evidence="1">
    <location>
        <begin position="1"/>
        <end position="18"/>
    </location>
</feature>
<dbReference type="Proteomes" id="UP000620104">
    <property type="component" value="Unassembled WGS sequence"/>
</dbReference>
<feature type="chain" id="PRO_5034591969" description="Glycoside hydrolase" evidence="1">
    <location>
        <begin position="19"/>
        <end position="586"/>
    </location>
</feature>
<name>A0A8H3U1Y6_9TREE</name>
<dbReference type="CDD" id="cd11577">
    <property type="entry name" value="GH71"/>
    <property type="match status" value="1"/>
</dbReference>
<accession>A0A8H3U1Y6</accession>
<dbReference type="GO" id="GO:0051118">
    <property type="term" value="F:glucan endo-1,3-alpha-glucosidase activity"/>
    <property type="evidence" value="ECO:0007669"/>
    <property type="project" value="InterPro"/>
</dbReference>
<dbReference type="InterPro" id="IPR005197">
    <property type="entry name" value="Glyco_hydro_71"/>
</dbReference>
<comment type="caution">
    <text evidence="2">The sequence shown here is derived from an EMBL/GenBank/DDBJ whole genome shotgun (WGS) entry which is preliminary data.</text>
</comment>
<proteinExistence type="predicted"/>
<organism evidence="2 3">
    <name type="scientific">Naganishia liquefaciens</name>
    <dbReference type="NCBI Taxonomy" id="104408"/>
    <lineage>
        <taxon>Eukaryota</taxon>
        <taxon>Fungi</taxon>
        <taxon>Dikarya</taxon>
        <taxon>Basidiomycota</taxon>
        <taxon>Agaricomycotina</taxon>
        <taxon>Tremellomycetes</taxon>
        <taxon>Filobasidiales</taxon>
        <taxon>Filobasidiaceae</taxon>
        <taxon>Naganishia</taxon>
    </lineage>
</organism>
<dbReference type="OrthoDB" id="3257981at2759"/>
<protein>
    <recommendedName>
        <fullName evidence="4">Glycoside hydrolase</fullName>
    </recommendedName>
</protein>
<evidence type="ECO:0000256" key="1">
    <source>
        <dbReference type="SAM" id="SignalP"/>
    </source>
</evidence>
<reference evidence="2" key="1">
    <citation type="submission" date="2020-07" db="EMBL/GenBank/DDBJ databases">
        <title>Draft Genome Sequence of a Deep-Sea Yeast, Naganishia (Cryptococcus) liquefaciens strain N6.</title>
        <authorList>
            <person name="Han Y.W."/>
            <person name="Kajitani R."/>
            <person name="Morimoto H."/>
            <person name="Parhat M."/>
            <person name="Tsubouchi H."/>
            <person name="Bakenova O."/>
            <person name="Ogata M."/>
            <person name="Argunhan B."/>
            <person name="Aoki R."/>
            <person name="Kajiwara S."/>
            <person name="Itoh T."/>
            <person name="Iwasaki H."/>
        </authorList>
    </citation>
    <scope>NUCLEOTIDE SEQUENCE</scope>
    <source>
        <strain evidence="2">N6</strain>
    </source>
</reference>
<gene>
    <name evidence="2" type="ORF">NliqN6_6721</name>
</gene>
<keyword evidence="1" id="KW-0732">Signal</keyword>
<evidence type="ECO:0008006" key="4">
    <source>
        <dbReference type="Google" id="ProtNLM"/>
    </source>
</evidence>
<evidence type="ECO:0000313" key="2">
    <source>
        <dbReference type="EMBL" id="GHJ90319.1"/>
    </source>
</evidence>
<dbReference type="EMBL" id="BLZA01000058">
    <property type="protein sequence ID" value="GHJ90319.1"/>
    <property type="molecule type" value="Genomic_DNA"/>
</dbReference>
<sequence>MRLHISASFLLFALTAVAQPVALSNATEVAVSGNQGLPSIFGSSWSKRGDRRPSRRSQHIHAGHVNEKRYWKVSSVWIGKFTGFWYTICSLGADDEEASRASNMHRTTTTITVTVDAMETEYVAPTSTNLVSSTAATTTAVVTATEAAAANASHSASVTTSSVSLTPVATGSPTGKLVFAHFMVGIVSPYTIKDWEYDMTLAKSYGIDGFALNIGKDPYTDAQLALAYQAAEGLDFKVFISFDFNWFSISDIQAVAELVNKYASHPAQFRLPGTSSAYVSTFAGDGFDWSAVRSLTGKDIYVVPNWQATEDNAANSGVQGLFSWHAWPSENNRPVNKAMNIEADEKYMAVTAEEQKVYMAPVSPWFFTHFGKEVPYSKNWIFLSETLWYDRWQQILQIQDDLKYVEIVTWNDYGESHHVGPYDVPHTDDGSSKWAKDMPHDAMLEFAKPYIAAFKNGSSTPIIERDMLVYWHRPTLKNVECDATDNCGAKPEGWEMLHDEVFVAAFTRSSGQVQVTSGSNAVFSQKVAAGVTMMRVPMSPGEQDFHFTTEAGTDVKGRSPQAVRASCINGNYNYNFVSGLLSPPFM</sequence>
<keyword evidence="3" id="KW-1185">Reference proteome</keyword>
<dbReference type="Pfam" id="PF03659">
    <property type="entry name" value="Glyco_hydro_71"/>
    <property type="match status" value="1"/>
</dbReference>
<evidence type="ECO:0000313" key="3">
    <source>
        <dbReference type="Proteomes" id="UP000620104"/>
    </source>
</evidence>
<dbReference type="Gene3D" id="3.20.20.80">
    <property type="entry name" value="Glycosidases"/>
    <property type="match status" value="1"/>
</dbReference>